<dbReference type="AlphaFoldDB" id="A0A8S1KLL8"/>
<dbReference type="InterPro" id="IPR002110">
    <property type="entry name" value="Ankyrin_rpt"/>
</dbReference>
<keyword evidence="1" id="KW-0040">ANK repeat</keyword>
<evidence type="ECO:0000313" key="2">
    <source>
        <dbReference type="EMBL" id="CAD8055687.1"/>
    </source>
</evidence>
<name>A0A8S1KLL8_9CILI</name>
<evidence type="ECO:0000313" key="3">
    <source>
        <dbReference type="Proteomes" id="UP000692954"/>
    </source>
</evidence>
<accession>A0A8S1KLL8</accession>
<dbReference type="EMBL" id="CAJJDN010000009">
    <property type="protein sequence ID" value="CAD8055687.1"/>
    <property type="molecule type" value="Genomic_DNA"/>
</dbReference>
<feature type="repeat" description="ANK" evidence="1">
    <location>
        <begin position="675"/>
        <end position="707"/>
    </location>
</feature>
<dbReference type="OrthoDB" id="301636at2759"/>
<sequence length="724" mass="86317">MIKHNIKWKSPKQDVIQTFATPKSTFYITRRIIQTKSDRSIKLLNNKATEQIKNQNQQTCSLSRVLTTTNYRSLSTTPTNGRRQFSQNIDLQSHVINTERYQSSSILSSELHINSIPKTNRVVSLYQDSIQNQLPQYNFQYESQGLNPFAYSSKPSFNTVNIEQAQLHYIDKELIENIPIPTKKDQNARKSIFQNTNYQIYSKIKIKNKQLVHQKQQIFLQKVLKNIKDSQNIQAEPKQFTRKYSKIWKENFQQPQFQEQQQYQKSSQQFKLYFNQLIEKILNKFLLYQQITELIEWMNEQNRQTYQQFGSLSHLRQLYIQNHKLKCVQTEIENEQFRYKQDIKSFGMIDILSEFQEEEIYNHIWQQKYEDKYKVEQIVYFQNEIIKYSSSYKINHIISILDNQTKNILLSDEYTNLDKLIYKNNIEEHIPEIQSEDKLVKKAVSKLLYKQYSDILIGSYLNLSNLNDIEHNNYHEQQQQQISLNLDKKAMLLKLRRQTKEAKIQGRRSALFQKQEHQPFQNIFSLLKQQENNIVLQVLDCQRRKSKSTHNFLSTQMQEHCQDQDNNQSLQEESITKDLCVKPVKYKQQMRLQNLMIFDQIIKKENSQIQLVQLMIEHNLFDELIDFLRQHPNFSLNSRNIEGKPFIMLAAQSGNVELVQYMINQNVHVNVKDLDGNTALHYAITFGYYQIADLLLQNGANPYSKNRNNQNPWNWNHLQQQKNC</sequence>
<feature type="repeat" description="ANK" evidence="1">
    <location>
        <begin position="642"/>
        <end position="674"/>
    </location>
</feature>
<reference evidence="2" key="1">
    <citation type="submission" date="2021-01" db="EMBL/GenBank/DDBJ databases">
        <authorList>
            <consortium name="Genoscope - CEA"/>
            <person name="William W."/>
        </authorList>
    </citation>
    <scope>NUCLEOTIDE SEQUENCE</scope>
</reference>
<organism evidence="2 3">
    <name type="scientific">Paramecium sonneborni</name>
    <dbReference type="NCBI Taxonomy" id="65129"/>
    <lineage>
        <taxon>Eukaryota</taxon>
        <taxon>Sar</taxon>
        <taxon>Alveolata</taxon>
        <taxon>Ciliophora</taxon>
        <taxon>Intramacronucleata</taxon>
        <taxon>Oligohymenophorea</taxon>
        <taxon>Peniculida</taxon>
        <taxon>Parameciidae</taxon>
        <taxon>Paramecium</taxon>
    </lineage>
</organism>
<evidence type="ECO:0000256" key="1">
    <source>
        <dbReference type="PROSITE-ProRule" id="PRU00023"/>
    </source>
</evidence>
<dbReference type="SMART" id="SM00248">
    <property type="entry name" value="ANK"/>
    <property type="match status" value="2"/>
</dbReference>
<dbReference type="PROSITE" id="PS50297">
    <property type="entry name" value="ANK_REP_REGION"/>
    <property type="match status" value="2"/>
</dbReference>
<dbReference type="PANTHER" id="PTHR24198">
    <property type="entry name" value="ANKYRIN REPEAT AND PROTEIN KINASE DOMAIN-CONTAINING PROTEIN"/>
    <property type="match status" value="1"/>
</dbReference>
<comment type="caution">
    <text evidence="2">The sequence shown here is derived from an EMBL/GenBank/DDBJ whole genome shotgun (WGS) entry which is preliminary data.</text>
</comment>
<keyword evidence="3" id="KW-1185">Reference proteome</keyword>
<dbReference type="Proteomes" id="UP000692954">
    <property type="component" value="Unassembled WGS sequence"/>
</dbReference>
<proteinExistence type="predicted"/>
<dbReference type="PANTHER" id="PTHR24198:SF165">
    <property type="entry name" value="ANKYRIN REPEAT-CONTAINING PROTEIN-RELATED"/>
    <property type="match status" value="1"/>
</dbReference>
<protein>
    <submittedName>
        <fullName evidence="2">Uncharacterized protein</fullName>
    </submittedName>
</protein>
<gene>
    <name evidence="2" type="ORF">PSON_ATCC_30995.1.T0090369</name>
</gene>
<dbReference type="PROSITE" id="PS50088">
    <property type="entry name" value="ANK_REPEAT"/>
    <property type="match status" value="2"/>
</dbReference>
<dbReference type="Pfam" id="PF12796">
    <property type="entry name" value="Ank_2"/>
    <property type="match status" value="1"/>
</dbReference>